<feature type="non-terminal residue" evidence="1">
    <location>
        <position position="361"/>
    </location>
</feature>
<proteinExistence type="predicted"/>
<sequence>MITYADPSVLYLDPDFLWNGDETPEVLLRIGNRDLDYVGGTLRLRNTVDSLCTARLTIESDTELLLEEGEQVLLRLRKKRAFAGLLRHPVETWPGHVNRLYQIEGVCFTQLAHRRIISKSYLNTTVRDIVADIVNDDLGADGVTVGSVDEGPNVTEAVFAYVSAAFALNRLAELSGFHWHIDELKRLDMGPVTAFPAPFDLDDLDEFADSAEKADSNRDYRNRQYVRGGRAETEPRVETYVGDGARITFVTGFPIARQPTITLNTVPQTVAVRGIGDSGSQWFWSRASTEVSQNELDTVLGSGDTLEITYKGLFSIVVVSTNQGEVDRKKALEGFGSGLSDAVDTDVSLSTSTAAFEFASG</sequence>
<accession>A0A0F9C6I6</accession>
<name>A0A0F9C6I6_9ZZZZ</name>
<protein>
    <submittedName>
        <fullName evidence="1">Uncharacterized protein</fullName>
    </submittedName>
</protein>
<gene>
    <name evidence="1" type="ORF">LCGC14_2362310</name>
</gene>
<evidence type="ECO:0000313" key="1">
    <source>
        <dbReference type="EMBL" id="KKL44774.1"/>
    </source>
</evidence>
<dbReference type="AlphaFoldDB" id="A0A0F9C6I6"/>
<organism evidence="1">
    <name type="scientific">marine sediment metagenome</name>
    <dbReference type="NCBI Taxonomy" id="412755"/>
    <lineage>
        <taxon>unclassified sequences</taxon>
        <taxon>metagenomes</taxon>
        <taxon>ecological metagenomes</taxon>
    </lineage>
</organism>
<comment type="caution">
    <text evidence="1">The sequence shown here is derived from an EMBL/GenBank/DDBJ whole genome shotgun (WGS) entry which is preliminary data.</text>
</comment>
<dbReference type="EMBL" id="LAZR01034635">
    <property type="protein sequence ID" value="KKL44774.1"/>
    <property type="molecule type" value="Genomic_DNA"/>
</dbReference>
<reference evidence="1" key="1">
    <citation type="journal article" date="2015" name="Nature">
        <title>Complex archaea that bridge the gap between prokaryotes and eukaryotes.</title>
        <authorList>
            <person name="Spang A."/>
            <person name="Saw J.H."/>
            <person name="Jorgensen S.L."/>
            <person name="Zaremba-Niedzwiedzka K."/>
            <person name="Martijn J."/>
            <person name="Lind A.E."/>
            <person name="van Eijk R."/>
            <person name="Schleper C."/>
            <person name="Guy L."/>
            <person name="Ettema T.J."/>
        </authorList>
    </citation>
    <scope>NUCLEOTIDE SEQUENCE</scope>
</reference>